<dbReference type="SUPFAM" id="SSF103481">
    <property type="entry name" value="Multidrug resistance efflux transporter EmrE"/>
    <property type="match status" value="1"/>
</dbReference>
<dbReference type="InterPro" id="IPR013657">
    <property type="entry name" value="SCL35B1-4/HUT1"/>
</dbReference>
<evidence type="ECO:0000256" key="8">
    <source>
        <dbReference type="SAM" id="MobiDB-lite"/>
    </source>
</evidence>
<dbReference type="PANTHER" id="PTHR10778:SF10">
    <property type="entry name" value="SOLUTE CARRIER FAMILY 35 MEMBER B1"/>
    <property type="match status" value="1"/>
</dbReference>
<organism evidence="10 11">
    <name type="scientific">Gregarina niphandrodes</name>
    <name type="common">Septate eugregarine</name>
    <dbReference type="NCBI Taxonomy" id="110365"/>
    <lineage>
        <taxon>Eukaryota</taxon>
        <taxon>Sar</taxon>
        <taxon>Alveolata</taxon>
        <taxon>Apicomplexa</taxon>
        <taxon>Conoidasida</taxon>
        <taxon>Gregarinasina</taxon>
        <taxon>Eugregarinorida</taxon>
        <taxon>Gregarinidae</taxon>
        <taxon>Gregarina</taxon>
    </lineage>
</organism>
<feature type="transmembrane region" description="Helical" evidence="9">
    <location>
        <begin position="177"/>
        <end position="195"/>
    </location>
</feature>
<dbReference type="GO" id="GO:0005459">
    <property type="term" value="F:UDP-galactose transmembrane transporter activity"/>
    <property type="evidence" value="ECO:0007669"/>
    <property type="project" value="TreeGrafter"/>
</dbReference>
<gene>
    <name evidence="10" type="ORF">GNI_034310</name>
</gene>
<proteinExistence type="inferred from homology"/>
<dbReference type="OMA" id="CGAIGQV"/>
<feature type="transmembrane region" description="Helical" evidence="9">
    <location>
        <begin position="306"/>
        <end position="325"/>
    </location>
</feature>
<evidence type="ECO:0000256" key="5">
    <source>
        <dbReference type="ARBA" id="ARBA00022824"/>
    </source>
</evidence>
<feature type="transmembrane region" description="Helical" evidence="9">
    <location>
        <begin position="43"/>
        <end position="64"/>
    </location>
</feature>
<reference evidence="10" key="1">
    <citation type="submission" date="2013-12" db="EMBL/GenBank/DDBJ databases">
        <authorList>
            <person name="Omoto C.K."/>
            <person name="Sibley D."/>
            <person name="Venepally P."/>
            <person name="Hadjithomas M."/>
            <person name="Karamycheva S."/>
            <person name="Brunk B."/>
            <person name="Roos D."/>
            <person name="Caler E."/>
            <person name="Lorenzi H."/>
        </authorList>
    </citation>
    <scope>NUCLEOTIDE SEQUENCE</scope>
</reference>
<keyword evidence="7 9" id="KW-0472">Membrane</keyword>
<name>A0A023BB01_GRENI</name>
<dbReference type="VEuPathDB" id="CryptoDB:GNI_034310"/>
<evidence type="ECO:0000256" key="3">
    <source>
        <dbReference type="ARBA" id="ARBA00022448"/>
    </source>
</evidence>
<evidence type="ECO:0000256" key="1">
    <source>
        <dbReference type="ARBA" id="ARBA00004477"/>
    </source>
</evidence>
<dbReference type="GO" id="GO:0005460">
    <property type="term" value="F:UDP-glucose transmembrane transporter activity"/>
    <property type="evidence" value="ECO:0007669"/>
    <property type="project" value="TreeGrafter"/>
</dbReference>
<sequence>MARWREVLITLGFICGIYVCFLSQGVCQESIYRLKDEKTGERFKYPLFLVALVSSISGGVGYMVTRVEASRPNGEASRVVPALRDFIYHRKANDLLKQGFYVSLSYIGAMICTNFALTRVNYPMQVLVKSAKAVPVVVGGYVFFGKRYHYSDYLTVVCVTLSLILFQWGNLMNPKTNAASTWTGFVALLTALLFDGLTGPRQDKMVENYQISTGDLMFIINVCSLPLVWSAAWILEGAAPYGMMSRNSLELVPRLALFVVCGAAGQVCIVRILRQMGSLHLTLITTTRKFLAILISVALYKHPLSPLQWFAVFLLFTSGFFKYLLKERKPSTSVREVEIPLRKASASQPTPPTVAPPTISEDHIKHT</sequence>
<accession>A0A023BB01</accession>
<dbReference type="eggNOG" id="KOG1580">
    <property type="taxonomic scope" value="Eukaryota"/>
</dbReference>
<dbReference type="RefSeq" id="XP_011129240.1">
    <property type="nucleotide sequence ID" value="XM_011130938.1"/>
</dbReference>
<keyword evidence="11" id="KW-1185">Reference proteome</keyword>
<dbReference type="GO" id="GO:0000139">
    <property type="term" value="C:Golgi membrane"/>
    <property type="evidence" value="ECO:0007669"/>
    <property type="project" value="TreeGrafter"/>
</dbReference>
<feature type="transmembrane region" description="Helical" evidence="9">
    <location>
        <begin position="153"/>
        <end position="171"/>
    </location>
</feature>
<feature type="region of interest" description="Disordered" evidence="8">
    <location>
        <begin position="342"/>
        <end position="367"/>
    </location>
</feature>
<keyword evidence="3" id="KW-0813">Transport</keyword>
<dbReference type="AlphaFoldDB" id="A0A023BB01"/>
<keyword evidence="5" id="KW-0256">Endoplasmic reticulum</keyword>
<keyword evidence="6 9" id="KW-1133">Transmembrane helix</keyword>
<evidence type="ECO:0000256" key="7">
    <source>
        <dbReference type="ARBA" id="ARBA00023136"/>
    </source>
</evidence>
<comment type="caution">
    <text evidence="10">The sequence shown here is derived from an EMBL/GenBank/DDBJ whole genome shotgun (WGS) entry which is preliminary data.</text>
</comment>
<evidence type="ECO:0000256" key="4">
    <source>
        <dbReference type="ARBA" id="ARBA00022692"/>
    </source>
</evidence>
<dbReference type="Proteomes" id="UP000019763">
    <property type="component" value="Unassembled WGS sequence"/>
</dbReference>
<comment type="similarity">
    <text evidence="2">Belongs to the nucleotide-sugar transporter family. SLC35B subfamily.</text>
</comment>
<feature type="transmembrane region" description="Helical" evidence="9">
    <location>
        <begin position="216"/>
        <end position="235"/>
    </location>
</feature>
<evidence type="ECO:0000256" key="9">
    <source>
        <dbReference type="SAM" id="Phobius"/>
    </source>
</evidence>
<dbReference type="PANTHER" id="PTHR10778">
    <property type="entry name" value="SOLUTE CARRIER FAMILY 35 MEMBER B"/>
    <property type="match status" value="1"/>
</dbReference>
<dbReference type="GO" id="GO:0005789">
    <property type="term" value="C:endoplasmic reticulum membrane"/>
    <property type="evidence" value="ECO:0007669"/>
    <property type="project" value="UniProtKB-SubCell"/>
</dbReference>
<feature type="transmembrane region" description="Helical" evidence="9">
    <location>
        <begin position="255"/>
        <end position="273"/>
    </location>
</feature>
<protein>
    <submittedName>
        <fullName evidence="10">Galactose transporter</fullName>
    </submittedName>
</protein>
<dbReference type="Pfam" id="PF08449">
    <property type="entry name" value="UAA"/>
    <property type="match status" value="1"/>
</dbReference>
<evidence type="ECO:0000256" key="2">
    <source>
        <dbReference type="ARBA" id="ARBA00010694"/>
    </source>
</evidence>
<evidence type="ECO:0000313" key="10">
    <source>
        <dbReference type="EMBL" id="EZG78613.1"/>
    </source>
</evidence>
<evidence type="ECO:0000313" key="11">
    <source>
        <dbReference type="Proteomes" id="UP000019763"/>
    </source>
</evidence>
<comment type="subcellular location">
    <subcellularLocation>
        <location evidence="1">Endoplasmic reticulum membrane</location>
        <topology evidence="1">Multi-pass membrane protein</topology>
    </subcellularLocation>
</comment>
<evidence type="ECO:0000256" key="6">
    <source>
        <dbReference type="ARBA" id="ARBA00022989"/>
    </source>
</evidence>
<dbReference type="InterPro" id="IPR037185">
    <property type="entry name" value="EmrE-like"/>
</dbReference>
<feature type="transmembrane region" description="Helical" evidence="9">
    <location>
        <begin position="100"/>
        <end position="120"/>
    </location>
</feature>
<dbReference type="GeneID" id="22911360"/>
<dbReference type="OrthoDB" id="1601at2759"/>
<keyword evidence="4 9" id="KW-0812">Transmembrane</keyword>
<dbReference type="EMBL" id="AFNH02000263">
    <property type="protein sequence ID" value="EZG78613.1"/>
    <property type="molecule type" value="Genomic_DNA"/>
</dbReference>